<dbReference type="InterPro" id="IPR029060">
    <property type="entry name" value="PIN-like_dom_sf"/>
</dbReference>
<dbReference type="Pfam" id="PF18476">
    <property type="entry name" value="PIN_8"/>
    <property type="match status" value="1"/>
</dbReference>
<proteinExistence type="predicted"/>
<sequence>MLAVQSSVDLDVHQRVIANALQDHGTLVFIDTNVIAWIFRLNASAYQEFAAWLEHLVSNRRLAIPAWTVHEYNYHLLQDDSAFFLPHKSIGRQLQVSLAELARAAHLVLSEEYAAQLGHGSRDECLQKLEDSMSHIEKVASHLTKSDGSRRRERVLFMEHLIARTSLQSPLHALAEHAAGQARERYSSRLAPGYKDGGKETNASGDLIIWNELLAACASRSARSAVLITNDRKTDWAYTPSTVILANGKTVSGSNEQARRLKLPKPELIAEFEHHTGSRQFHILSIDSLVGILSSVQLNSYRAQQFRHLAHALLVDLARDPTEMALQWFLSNPEAVSEAIKGVCYWHYSPSEVDQDAFVAWATEQMKLSDPDAKKVHWSVVFCEFFI</sequence>
<dbReference type="SUPFAM" id="SSF88723">
    <property type="entry name" value="PIN domain-like"/>
    <property type="match status" value="1"/>
</dbReference>
<comment type="caution">
    <text evidence="2">The sequence shown here is derived from an EMBL/GenBank/DDBJ whole genome shotgun (WGS) entry which is preliminary data.</text>
</comment>
<dbReference type="Proteomes" id="UP000533080">
    <property type="component" value="Unassembled WGS sequence"/>
</dbReference>
<evidence type="ECO:0000313" key="2">
    <source>
        <dbReference type="EMBL" id="NOJ81607.1"/>
    </source>
</evidence>
<dbReference type="EMBL" id="JABFNT010000093">
    <property type="protein sequence ID" value="NOJ81607.1"/>
    <property type="molecule type" value="Genomic_DNA"/>
</dbReference>
<protein>
    <recommendedName>
        <fullName evidence="1">PIN like domain-containing protein</fullName>
    </recommendedName>
</protein>
<evidence type="ECO:0000313" key="3">
    <source>
        <dbReference type="Proteomes" id="UP000533080"/>
    </source>
</evidence>
<reference evidence="2 3" key="1">
    <citation type="submission" date="2020-05" db="EMBL/GenBank/DDBJ databases">
        <authorList>
            <person name="Whitworth D."/>
        </authorList>
    </citation>
    <scope>NUCLEOTIDE SEQUENCE [LARGE SCALE GENOMIC DNA]</scope>
    <source>
        <strain evidence="2 3">AM005</strain>
    </source>
</reference>
<gene>
    <name evidence="2" type="ORF">HNV28_25285</name>
</gene>
<accession>A0A7Y4ILU5</accession>
<organism evidence="2 3">
    <name type="scientific">Myxococcus xanthus</name>
    <dbReference type="NCBI Taxonomy" id="34"/>
    <lineage>
        <taxon>Bacteria</taxon>
        <taxon>Pseudomonadati</taxon>
        <taxon>Myxococcota</taxon>
        <taxon>Myxococcia</taxon>
        <taxon>Myxococcales</taxon>
        <taxon>Cystobacterineae</taxon>
        <taxon>Myxococcaceae</taxon>
        <taxon>Myxococcus</taxon>
    </lineage>
</organism>
<name>A0A7Y4ILU5_MYXXA</name>
<dbReference type="InterPro" id="IPR041578">
    <property type="entry name" value="PIN_8"/>
</dbReference>
<feature type="domain" description="PIN like" evidence="1">
    <location>
        <begin position="27"/>
        <end position="240"/>
    </location>
</feature>
<evidence type="ECO:0000259" key="1">
    <source>
        <dbReference type="Pfam" id="PF18476"/>
    </source>
</evidence>
<dbReference type="RefSeq" id="WP_171443614.1">
    <property type="nucleotide sequence ID" value="NZ_JABFNS010000101.1"/>
</dbReference>
<dbReference type="AlphaFoldDB" id="A0A7Y4ILU5"/>